<protein>
    <submittedName>
        <fullName evidence="1">Uncharacterized protein</fullName>
    </submittedName>
</protein>
<organism evidence="1 2">
    <name type="scientific">Melastoma candidum</name>
    <dbReference type="NCBI Taxonomy" id="119954"/>
    <lineage>
        <taxon>Eukaryota</taxon>
        <taxon>Viridiplantae</taxon>
        <taxon>Streptophyta</taxon>
        <taxon>Embryophyta</taxon>
        <taxon>Tracheophyta</taxon>
        <taxon>Spermatophyta</taxon>
        <taxon>Magnoliopsida</taxon>
        <taxon>eudicotyledons</taxon>
        <taxon>Gunneridae</taxon>
        <taxon>Pentapetalae</taxon>
        <taxon>rosids</taxon>
        <taxon>malvids</taxon>
        <taxon>Myrtales</taxon>
        <taxon>Melastomataceae</taxon>
        <taxon>Melastomatoideae</taxon>
        <taxon>Melastomateae</taxon>
        <taxon>Melastoma</taxon>
    </lineage>
</organism>
<sequence>MTHKAEGWDRAGVNEVSKKDGMRGLLDGSQWRMKDVESDAIEALQVELSRSNGSLDVKYVTMIYPYSLATVVIMTNNGRKVVKLKAQSSAISDPNCEDVQRPEGEDKPRSWTVQEVPHTILENKISRVYATPPAERQNQFYNKPPTKYETVDQGCELFFRMIKMGFEDIYLSSPGSFSKKYGKEYFICTGLPTMLVPAVVEPGKGWRGPQVIEHDNLSKQFSPNKSRLISDDIASVNSEVDMGQKILKYLYKTVKVPRRAQQRQMTTNACSSSINPALFISGSILS</sequence>
<proteinExistence type="predicted"/>
<dbReference type="Proteomes" id="UP001057402">
    <property type="component" value="Chromosome 4"/>
</dbReference>
<evidence type="ECO:0000313" key="2">
    <source>
        <dbReference type="Proteomes" id="UP001057402"/>
    </source>
</evidence>
<dbReference type="EMBL" id="CM042883">
    <property type="protein sequence ID" value="KAI4378384.1"/>
    <property type="molecule type" value="Genomic_DNA"/>
</dbReference>
<reference evidence="2" key="1">
    <citation type="journal article" date="2023" name="Front. Plant Sci.">
        <title>Chromosomal-level genome assembly of Melastoma candidum provides insights into trichome evolution.</title>
        <authorList>
            <person name="Zhong Y."/>
            <person name="Wu W."/>
            <person name="Sun C."/>
            <person name="Zou P."/>
            <person name="Liu Y."/>
            <person name="Dai S."/>
            <person name="Zhou R."/>
        </authorList>
    </citation>
    <scope>NUCLEOTIDE SEQUENCE [LARGE SCALE GENOMIC DNA]</scope>
</reference>
<accession>A0ACB9RHR2</accession>
<keyword evidence="2" id="KW-1185">Reference proteome</keyword>
<evidence type="ECO:0000313" key="1">
    <source>
        <dbReference type="EMBL" id="KAI4378384.1"/>
    </source>
</evidence>
<comment type="caution">
    <text evidence="1">The sequence shown here is derived from an EMBL/GenBank/DDBJ whole genome shotgun (WGS) entry which is preliminary data.</text>
</comment>
<name>A0ACB9RHR2_9MYRT</name>
<gene>
    <name evidence="1" type="ORF">MLD38_015871</name>
</gene>